<accession>A0A5B7JZE5</accession>
<dbReference type="EMBL" id="VSRR010121903">
    <property type="protein sequence ID" value="MPD00200.1"/>
    <property type="molecule type" value="Genomic_DNA"/>
</dbReference>
<evidence type="ECO:0000313" key="3">
    <source>
        <dbReference type="Proteomes" id="UP000324222"/>
    </source>
</evidence>
<dbReference type="AlphaFoldDB" id="A0A5B7JZE5"/>
<dbReference type="Proteomes" id="UP000324222">
    <property type="component" value="Unassembled WGS sequence"/>
</dbReference>
<gene>
    <name evidence="2" type="ORF">E2C01_095658</name>
</gene>
<name>A0A5B7JZE5_PORTR</name>
<reference evidence="2 3" key="1">
    <citation type="submission" date="2019-05" db="EMBL/GenBank/DDBJ databases">
        <title>Another draft genome of Portunus trituberculatus and its Hox gene families provides insights of decapod evolution.</title>
        <authorList>
            <person name="Jeong J.-H."/>
            <person name="Song I."/>
            <person name="Kim S."/>
            <person name="Choi T."/>
            <person name="Kim D."/>
            <person name="Ryu S."/>
            <person name="Kim W."/>
        </authorList>
    </citation>
    <scope>NUCLEOTIDE SEQUENCE [LARGE SCALE GENOMIC DNA]</scope>
    <source>
        <tissue evidence="2">Muscle</tissue>
    </source>
</reference>
<protein>
    <submittedName>
        <fullName evidence="2">Uncharacterized protein</fullName>
    </submittedName>
</protein>
<keyword evidence="3" id="KW-1185">Reference proteome</keyword>
<proteinExistence type="predicted"/>
<evidence type="ECO:0000313" key="2">
    <source>
        <dbReference type="EMBL" id="MPD00200.1"/>
    </source>
</evidence>
<sequence length="135" mass="14638">MCELCLCERCYASIDILTDHEASFSLPARRQESSSSPAGPYLRPSALFYLNPAGAFSIPKNVRRRNSFVKQGEDATTVGRGVGDAGRERHPWNGERGAAWLAGSIPGVGGWSARHSGARPLPARRQAHPSLPARR</sequence>
<feature type="region of interest" description="Disordered" evidence="1">
    <location>
        <begin position="111"/>
        <end position="135"/>
    </location>
</feature>
<comment type="caution">
    <text evidence="2">The sequence shown here is derived from an EMBL/GenBank/DDBJ whole genome shotgun (WGS) entry which is preliminary data.</text>
</comment>
<evidence type="ECO:0000256" key="1">
    <source>
        <dbReference type="SAM" id="MobiDB-lite"/>
    </source>
</evidence>
<organism evidence="2 3">
    <name type="scientific">Portunus trituberculatus</name>
    <name type="common">Swimming crab</name>
    <name type="synonym">Neptunus trituberculatus</name>
    <dbReference type="NCBI Taxonomy" id="210409"/>
    <lineage>
        <taxon>Eukaryota</taxon>
        <taxon>Metazoa</taxon>
        <taxon>Ecdysozoa</taxon>
        <taxon>Arthropoda</taxon>
        <taxon>Crustacea</taxon>
        <taxon>Multicrustacea</taxon>
        <taxon>Malacostraca</taxon>
        <taxon>Eumalacostraca</taxon>
        <taxon>Eucarida</taxon>
        <taxon>Decapoda</taxon>
        <taxon>Pleocyemata</taxon>
        <taxon>Brachyura</taxon>
        <taxon>Eubrachyura</taxon>
        <taxon>Portunoidea</taxon>
        <taxon>Portunidae</taxon>
        <taxon>Portuninae</taxon>
        <taxon>Portunus</taxon>
    </lineage>
</organism>